<sequence>MHLYELLQKWEPSFTPKIAKIHLARFNGRERPIDVFIAGKFDTWQAWQSRKNFSRRFVVSLIDIGGGKWLYAGLFHVKGVKAVSEPKPHFMYDLERIASADEFSGCLYVKSAYKERAGYVLGETLENDLMVAELLPERVSFGRFPGFKRVNLRKAQLDIVVSQNIESWRTALSNVKGIYLITDRSNGKLYVGKADGEHGIWQRWSTYVANGHGNNIALVKELGLAGPERQDDFSFSLLEIADIQSTGEEIARRESHWKEVLSSREHGYNRN</sequence>
<accession>A0ABZ0EP37</accession>
<dbReference type="Proteomes" id="UP001302652">
    <property type="component" value="Chromosome 1"/>
</dbReference>
<reference evidence="2 3" key="1">
    <citation type="submission" date="2023-10" db="EMBL/GenBank/DDBJ databases">
        <title>Surface-active antibiotics is a multifunctional adaptation for post-fire microbes.</title>
        <authorList>
            <person name="Liu M.D."/>
            <person name="Du Y."/>
            <person name="Koupaei S.K."/>
            <person name="Kim N.R."/>
            <person name="Zhang W."/>
            <person name="Traxler M.F."/>
        </authorList>
    </citation>
    <scope>NUCLEOTIDE SEQUENCE [LARGE SCALE GENOMIC DNA]</scope>
    <source>
        <strain evidence="2 3">F3</strain>
    </source>
</reference>
<name>A0ABZ0EP37_9BURK</name>
<dbReference type="InterPro" id="IPR000305">
    <property type="entry name" value="GIY-YIG_endonuc"/>
</dbReference>
<dbReference type="EMBL" id="CP136513">
    <property type="protein sequence ID" value="WOD18946.1"/>
    <property type="molecule type" value="Genomic_DNA"/>
</dbReference>
<dbReference type="RefSeq" id="WP_317021146.1">
    <property type="nucleotide sequence ID" value="NZ_CP136513.1"/>
</dbReference>
<protein>
    <submittedName>
        <fullName evidence="2">GIY-YIG nuclease family protein</fullName>
    </submittedName>
</protein>
<dbReference type="InterPro" id="IPR035901">
    <property type="entry name" value="GIY-YIG_endonuc_sf"/>
</dbReference>
<keyword evidence="3" id="KW-1185">Reference proteome</keyword>
<dbReference type="PROSITE" id="PS50164">
    <property type="entry name" value="GIY_YIG"/>
    <property type="match status" value="1"/>
</dbReference>
<dbReference type="SUPFAM" id="SSF82771">
    <property type="entry name" value="GIY-YIG endonuclease"/>
    <property type="match status" value="1"/>
</dbReference>
<dbReference type="CDD" id="cd10446">
    <property type="entry name" value="GIY-YIG_unchar_1"/>
    <property type="match status" value="1"/>
</dbReference>
<evidence type="ECO:0000313" key="3">
    <source>
        <dbReference type="Proteomes" id="UP001302652"/>
    </source>
</evidence>
<organism evidence="2 3">
    <name type="scientific">Paraburkholderia kirstenboschensis</name>
    <dbReference type="NCBI Taxonomy" id="1245436"/>
    <lineage>
        <taxon>Bacteria</taxon>
        <taxon>Pseudomonadati</taxon>
        <taxon>Pseudomonadota</taxon>
        <taxon>Betaproteobacteria</taxon>
        <taxon>Burkholderiales</taxon>
        <taxon>Burkholderiaceae</taxon>
        <taxon>Paraburkholderia</taxon>
    </lineage>
</organism>
<dbReference type="Pfam" id="PF01541">
    <property type="entry name" value="GIY-YIG"/>
    <property type="match status" value="1"/>
</dbReference>
<feature type="domain" description="GIY-YIG" evidence="1">
    <location>
        <begin position="174"/>
        <end position="270"/>
    </location>
</feature>
<dbReference type="Gene3D" id="3.40.1440.10">
    <property type="entry name" value="GIY-YIG endonuclease"/>
    <property type="match status" value="1"/>
</dbReference>
<gene>
    <name evidence="2" type="ORF">RW095_40440</name>
</gene>
<evidence type="ECO:0000313" key="2">
    <source>
        <dbReference type="EMBL" id="WOD18946.1"/>
    </source>
</evidence>
<evidence type="ECO:0000259" key="1">
    <source>
        <dbReference type="PROSITE" id="PS50164"/>
    </source>
</evidence>
<proteinExistence type="predicted"/>